<dbReference type="FunFam" id="2.40.10.10:FF:000047">
    <property type="entry name" value="Trypsin eta"/>
    <property type="match status" value="1"/>
</dbReference>
<evidence type="ECO:0000256" key="3">
    <source>
        <dbReference type="ARBA" id="ARBA00022670"/>
    </source>
</evidence>
<dbReference type="InterPro" id="IPR033116">
    <property type="entry name" value="TRYPSIN_SER"/>
</dbReference>
<proteinExistence type="inferred from homology"/>
<dbReference type="PROSITE" id="PS50240">
    <property type="entry name" value="TRYPSIN_DOM"/>
    <property type="match status" value="1"/>
</dbReference>
<name>A0A1Q3EV90_CULTA</name>
<evidence type="ECO:0000256" key="7">
    <source>
        <dbReference type="ARBA" id="ARBA00023145"/>
    </source>
</evidence>
<keyword evidence="4" id="KW-0222">Digestion</keyword>
<evidence type="ECO:0000256" key="6">
    <source>
        <dbReference type="ARBA" id="ARBA00022825"/>
    </source>
</evidence>
<sequence>MASKLTVAFLIVASLALASSRSAQRIVGGDEAAPHEFPYQLSLQWNFGHLDRAPLHFCGASLLNENYVLTAAHCDVEYSDDGFLEVVAADHNVEAHEGPEQRRRAVTFQIHPDYHGSVSPNDIAVIRVDQPFELNDLVQTVQLPKQLEQFEGDVTLTGWGSMSTTVEPVYPDKLRKVVLPLVNFNTCYRLWDFTSILEQSNVCAGPTDGSRSGCSGDSGGPLVKQLDGGAVVQIGVVSWGSLPCGMPNRPTVFAGVAHYIDWIEEQLRQDA</sequence>
<keyword evidence="8" id="KW-1015">Disulfide bond</keyword>
<dbReference type="PANTHER" id="PTHR24250:SF50">
    <property type="entry name" value="PEPTIDASE S1 DOMAIN-CONTAINING PROTEIN"/>
    <property type="match status" value="1"/>
</dbReference>
<feature type="chain" id="PRO_5012411040" evidence="11">
    <location>
        <begin position="24"/>
        <end position="271"/>
    </location>
</feature>
<protein>
    <submittedName>
        <fullName evidence="13">Putative trypsin-like serine protease</fullName>
    </submittedName>
</protein>
<dbReference type="InterPro" id="IPR043504">
    <property type="entry name" value="Peptidase_S1_PA_chymotrypsin"/>
</dbReference>
<evidence type="ECO:0000259" key="12">
    <source>
        <dbReference type="PROSITE" id="PS50240"/>
    </source>
</evidence>
<dbReference type="EMBL" id="GFDL01015823">
    <property type="protein sequence ID" value="JAV19222.1"/>
    <property type="molecule type" value="Transcribed_RNA"/>
</dbReference>
<evidence type="ECO:0000256" key="9">
    <source>
        <dbReference type="ARBA" id="ARBA00024195"/>
    </source>
</evidence>
<keyword evidence="5 10" id="KW-0378">Hydrolase</keyword>
<evidence type="ECO:0000256" key="11">
    <source>
        <dbReference type="SAM" id="SignalP"/>
    </source>
</evidence>
<dbReference type="InterPro" id="IPR009003">
    <property type="entry name" value="Peptidase_S1_PA"/>
</dbReference>
<evidence type="ECO:0000256" key="1">
    <source>
        <dbReference type="ARBA" id="ARBA00004613"/>
    </source>
</evidence>
<dbReference type="SUPFAM" id="SSF50494">
    <property type="entry name" value="Trypsin-like serine proteases"/>
    <property type="match status" value="1"/>
</dbReference>
<accession>A0A1Q3EV90</accession>
<organism evidence="13">
    <name type="scientific">Culex tarsalis</name>
    <name type="common">Encephalitis mosquito</name>
    <dbReference type="NCBI Taxonomy" id="7177"/>
    <lineage>
        <taxon>Eukaryota</taxon>
        <taxon>Metazoa</taxon>
        <taxon>Ecdysozoa</taxon>
        <taxon>Arthropoda</taxon>
        <taxon>Hexapoda</taxon>
        <taxon>Insecta</taxon>
        <taxon>Pterygota</taxon>
        <taxon>Neoptera</taxon>
        <taxon>Endopterygota</taxon>
        <taxon>Diptera</taxon>
        <taxon>Nematocera</taxon>
        <taxon>Culicoidea</taxon>
        <taxon>Culicidae</taxon>
        <taxon>Culicinae</taxon>
        <taxon>Culicini</taxon>
        <taxon>Culex</taxon>
        <taxon>Culex</taxon>
    </lineage>
</organism>
<dbReference type="AlphaFoldDB" id="A0A1Q3EV90"/>
<dbReference type="CDD" id="cd00190">
    <property type="entry name" value="Tryp_SPc"/>
    <property type="match status" value="1"/>
</dbReference>
<keyword evidence="11" id="KW-0732">Signal</keyword>
<feature type="signal peptide" evidence="11">
    <location>
        <begin position="1"/>
        <end position="23"/>
    </location>
</feature>
<dbReference type="SMART" id="SM00020">
    <property type="entry name" value="Tryp_SPc"/>
    <property type="match status" value="1"/>
</dbReference>
<keyword evidence="2" id="KW-0964">Secreted</keyword>
<evidence type="ECO:0000256" key="2">
    <source>
        <dbReference type="ARBA" id="ARBA00022525"/>
    </source>
</evidence>
<dbReference type="PROSITE" id="PS00134">
    <property type="entry name" value="TRYPSIN_HIS"/>
    <property type="match status" value="1"/>
</dbReference>
<feature type="domain" description="Peptidase S1" evidence="12">
    <location>
        <begin position="26"/>
        <end position="268"/>
    </location>
</feature>
<reference evidence="13" key="1">
    <citation type="submission" date="2017-01" db="EMBL/GenBank/DDBJ databases">
        <title>A deep insight into the sialotranscriptome of adult male and female Cluex tarsalis mosquitoes.</title>
        <authorList>
            <person name="Ribeiro J.M."/>
            <person name="Moreira F."/>
            <person name="Bernard K.A."/>
            <person name="Calvo E."/>
        </authorList>
    </citation>
    <scope>NUCLEOTIDE SEQUENCE</scope>
    <source>
        <strain evidence="13">Kern County</strain>
        <tissue evidence="13">Salivary glands</tissue>
    </source>
</reference>
<dbReference type="InterPro" id="IPR001254">
    <property type="entry name" value="Trypsin_dom"/>
</dbReference>
<evidence type="ECO:0000313" key="13">
    <source>
        <dbReference type="EMBL" id="JAV19222.1"/>
    </source>
</evidence>
<dbReference type="GO" id="GO:0007586">
    <property type="term" value="P:digestion"/>
    <property type="evidence" value="ECO:0007669"/>
    <property type="project" value="UniProtKB-KW"/>
</dbReference>
<comment type="subcellular location">
    <subcellularLocation>
        <location evidence="1">Secreted</location>
    </subcellularLocation>
</comment>
<dbReference type="GO" id="GO:0005576">
    <property type="term" value="C:extracellular region"/>
    <property type="evidence" value="ECO:0007669"/>
    <property type="project" value="UniProtKB-SubCell"/>
</dbReference>
<comment type="similarity">
    <text evidence="9">Belongs to the peptidase S1 family. CLIP subfamily.</text>
</comment>
<dbReference type="InterPro" id="IPR001314">
    <property type="entry name" value="Peptidase_S1A"/>
</dbReference>
<keyword evidence="7" id="KW-0865">Zymogen</keyword>
<dbReference type="PROSITE" id="PS00135">
    <property type="entry name" value="TRYPSIN_SER"/>
    <property type="match status" value="1"/>
</dbReference>
<evidence type="ECO:0000256" key="8">
    <source>
        <dbReference type="ARBA" id="ARBA00023157"/>
    </source>
</evidence>
<dbReference type="GO" id="GO:0004252">
    <property type="term" value="F:serine-type endopeptidase activity"/>
    <property type="evidence" value="ECO:0007669"/>
    <property type="project" value="InterPro"/>
</dbReference>
<dbReference type="GO" id="GO:0016485">
    <property type="term" value="P:protein processing"/>
    <property type="evidence" value="ECO:0007669"/>
    <property type="project" value="UniProtKB-ARBA"/>
</dbReference>
<dbReference type="PRINTS" id="PR00722">
    <property type="entry name" value="CHYMOTRYPSIN"/>
</dbReference>
<dbReference type="InterPro" id="IPR018114">
    <property type="entry name" value="TRYPSIN_HIS"/>
</dbReference>
<keyword evidence="3 10" id="KW-0645">Protease</keyword>
<keyword evidence="6 10" id="KW-0720">Serine protease</keyword>
<dbReference type="PANTHER" id="PTHR24250">
    <property type="entry name" value="CHYMOTRYPSIN-RELATED"/>
    <property type="match status" value="1"/>
</dbReference>
<dbReference type="Gene3D" id="2.40.10.10">
    <property type="entry name" value="Trypsin-like serine proteases"/>
    <property type="match status" value="1"/>
</dbReference>
<dbReference type="Pfam" id="PF00089">
    <property type="entry name" value="Trypsin"/>
    <property type="match status" value="1"/>
</dbReference>
<evidence type="ECO:0000256" key="4">
    <source>
        <dbReference type="ARBA" id="ARBA00022757"/>
    </source>
</evidence>
<evidence type="ECO:0000256" key="5">
    <source>
        <dbReference type="ARBA" id="ARBA00022801"/>
    </source>
</evidence>
<evidence type="ECO:0000256" key="10">
    <source>
        <dbReference type="RuleBase" id="RU363034"/>
    </source>
</evidence>